<dbReference type="Gene3D" id="3.65.10.10">
    <property type="entry name" value="Enolpyruvate transferase domain"/>
    <property type="match status" value="2"/>
</dbReference>
<comment type="function">
    <text evidence="7">Catalyzes the transfer of the enolpyruvyl moiety of phosphoenolpyruvate (PEP) to the 5-hydroxyl of shikimate-3-phosphate (S3P) to produce enolpyruvyl shikimate-3-phosphate and inorganic phosphate.</text>
</comment>
<feature type="binding site" evidence="7">
    <location>
        <position position="400"/>
    </location>
    <ligand>
        <name>phosphoenolpyruvate</name>
        <dbReference type="ChEBI" id="CHEBI:58702"/>
    </ligand>
</feature>
<evidence type="ECO:0000256" key="1">
    <source>
        <dbReference type="ARBA" id="ARBA00004811"/>
    </source>
</evidence>
<comment type="caution">
    <text evidence="7">Lacks conserved residue(s) required for the propagation of feature annotation.</text>
</comment>
<dbReference type="Pfam" id="PF00275">
    <property type="entry name" value="EPSP_synthase"/>
    <property type="match status" value="1"/>
</dbReference>
<dbReference type="Proteomes" id="UP000623678">
    <property type="component" value="Unassembled WGS sequence"/>
</dbReference>
<dbReference type="GO" id="GO:0009073">
    <property type="term" value="P:aromatic amino acid family biosynthetic process"/>
    <property type="evidence" value="ECO:0007669"/>
    <property type="project" value="UniProtKB-KW"/>
</dbReference>
<sequence>MSDTIKIYPSSLRGTVQAPPSKSAAHRALICGALAKGESIVRPLTMSQDISATIQGMEEMGAEIKEFDGGVNITGILTPNSPAQLSCRESGSTLRFVLPIAAALGITAQFSGEGRLPERPIDILTDSLKEHGITFSSSRLPFTISGQLKGGVFTLPGNISSQFVSGLLFALPLLKEDSEIRLTTPLQSAGYVDMTLNELKKSGIQITVLENGYHIPGGQIYLPGEKMVETDYSNGAFWLCAGAINGAITIRGLDSNSIQGDKAVLKILQEMGAGVHLSGDMITAAASSLSGCVIDAGPIPDLIPILAVTAAFSHEETQIINAARLRIKESDRLFSTAELLRNLGGRVQEFPDRLVIYGQGGLTGGQVDGFNDHRIVMSAAVAAVSCKEPVIIHGYSAISKSYPDFFKQFKMLGGNFDVI</sequence>
<comment type="catalytic activity">
    <reaction evidence="6">
        <text>3-phosphoshikimate + phosphoenolpyruvate = 5-O-(1-carboxyvinyl)-3-phosphoshikimate + phosphate</text>
        <dbReference type="Rhea" id="RHEA:21256"/>
        <dbReference type="ChEBI" id="CHEBI:43474"/>
        <dbReference type="ChEBI" id="CHEBI:57701"/>
        <dbReference type="ChEBI" id="CHEBI:58702"/>
        <dbReference type="ChEBI" id="CHEBI:145989"/>
        <dbReference type="EC" id="2.5.1.19"/>
    </reaction>
    <physiologicalReaction direction="left-to-right" evidence="6">
        <dbReference type="Rhea" id="RHEA:21257"/>
    </physiologicalReaction>
</comment>
<proteinExistence type="inferred from homology"/>
<protein>
    <recommendedName>
        <fullName evidence="7">3-phosphoshikimate 1-carboxyvinyltransferase</fullName>
        <ecNumber evidence="7">2.5.1.19</ecNumber>
    </recommendedName>
    <alternativeName>
        <fullName evidence="7">5-enolpyruvylshikimate-3-phosphate synthase</fullName>
        <shortName evidence="7">EPSP synthase</shortName>
        <shortName evidence="7">EPSPS</shortName>
    </alternativeName>
</protein>
<dbReference type="PIRSF" id="PIRSF000505">
    <property type="entry name" value="EPSPS"/>
    <property type="match status" value="1"/>
</dbReference>
<dbReference type="InterPro" id="IPR013792">
    <property type="entry name" value="RNA3'P_cycl/enolpyr_Trfase_a/b"/>
</dbReference>
<feature type="binding site" evidence="7">
    <location>
        <position position="328"/>
    </location>
    <ligand>
        <name>3-phosphoshikimate</name>
        <dbReference type="ChEBI" id="CHEBI:145989"/>
    </ligand>
</feature>
<dbReference type="AlphaFoldDB" id="A0A926ELC0"/>
<organism evidence="9 10">
    <name type="scientific">Youxingia wuxianensis</name>
    <dbReference type="NCBI Taxonomy" id="2763678"/>
    <lineage>
        <taxon>Bacteria</taxon>
        <taxon>Bacillati</taxon>
        <taxon>Bacillota</taxon>
        <taxon>Clostridia</taxon>
        <taxon>Eubacteriales</taxon>
        <taxon>Oscillospiraceae</taxon>
        <taxon>Youxingia</taxon>
    </lineage>
</organism>
<reference evidence="9" key="1">
    <citation type="submission" date="2020-08" db="EMBL/GenBank/DDBJ databases">
        <title>Genome public.</title>
        <authorList>
            <person name="Liu C."/>
            <person name="Sun Q."/>
        </authorList>
    </citation>
    <scope>NUCLEOTIDE SEQUENCE</scope>
    <source>
        <strain evidence="9">NSJ-64</strain>
    </source>
</reference>
<dbReference type="GO" id="GO:0008652">
    <property type="term" value="P:amino acid biosynthetic process"/>
    <property type="evidence" value="ECO:0007669"/>
    <property type="project" value="UniProtKB-KW"/>
</dbReference>
<feature type="binding site" evidence="7">
    <location>
        <position position="374"/>
    </location>
    <ligand>
        <name>phosphoenolpyruvate</name>
        <dbReference type="ChEBI" id="CHEBI:58702"/>
    </ligand>
</feature>
<comment type="subcellular location">
    <subcellularLocation>
        <location evidence="7">Cytoplasm</location>
    </subcellularLocation>
</comment>
<evidence type="ECO:0000256" key="6">
    <source>
        <dbReference type="ARBA" id="ARBA00044633"/>
    </source>
</evidence>
<feature type="binding site" evidence="7">
    <location>
        <position position="22"/>
    </location>
    <ligand>
        <name>3-phosphoshikimate</name>
        <dbReference type="ChEBI" id="CHEBI:145989"/>
    </ligand>
</feature>
<dbReference type="EC" id="2.5.1.19" evidence="7"/>
<feature type="binding site" evidence="7">
    <location>
        <position position="161"/>
    </location>
    <ligand>
        <name>3-phosphoshikimate</name>
        <dbReference type="ChEBI" id="CHEBI:145989"/>
    </ligand>
</feature>
<feature type="binding site" evidence="7">
    <location>
        <position position="23"/>
    </location>
    <ligand>
        <name>3-phosphoshikimate</name>
        <dbReference type="ChEBI" id="CHEBI:145989"/>
    </ligand>
</feature>
<evidence type="ECO:0000256" key="7">
    <source>
        <dbReference type="HAMAP-Rule" id="MF_00210"/>
    </source>
</evidence>
<dbReference type="GO" id="GO:0005737">
    <property type="term" value="C:cytoplasm"/>
    <property type="evidence" value="ECO:0007669"/>
    <property type="project" value="UniProtKB-SubCell"/>
</dbReference>
<feature type="binding site" evidence="7">
    <location>
        <position position="119"/>
    </location>
    <ligand>
        <name>phosphoenolpyruvate</name>
        <dbReference type="ChEBI" id="CHEBI:58702"/>
    </ligand>
</feature>
<feature type="active site" description="Proton acceptor" evidence="7">
    <location>
        <position position="301"/>
    </location>
</feature>
<keyword evidence="4 7" id="KW-0808">Transferase</keyword>
<dbReference type="GO" id="GO:0003866">
    <property type="term" value="F:3-phosphoshikimate 1-carboxyvinyltransferase activity"/>
    <property type="evidence" value="ECO:0007669"/>
    <property type="project" value="UniProtKB-UniRule"/>
</dbReference>
<accession>A0A926ELC0</accession>
<comment type="similarity">
    <text evidence="2 7">Belongs to the EPSP synthase family.</text>
</comment>
<dbReference type="NCBIfam" id="TIGR01356">
    <property type="entry name" value="aroA"/>
    <property type="match status" value="1"/>
</dbReference>
<evidence type="ECO:0000313" key="9">
    <source>
        <dbReference type="EMBL" id="MBC8584711.1"/>
    </source>
</evidence>
<keyword evidence="7" id="KW-0963">Cytoplasm</keyword>
<evidence type="ECO:0000256" key="4">
    <source>
        <dbReference type="ARBA" id="ARBA00022679"/>
    </source>
</evidence>
<dbReference type="InterPro" id="IPR001986">
    <property type="entry name" value="Enolpyruvate_Tfrase_dom"/>
</dbReference>
<name>A0A926ELC0_9FIRM</name>
<feature type="binding site" evidence="7">
    <location>
        <position position="332"/>
    </location>
    <ligand>
        <name>phosphoenolpyruvate</name>
        <dbReference type="ChEBI" id="CHEBI:58702"/>
    </ligand>
</feature>
<evidence type="ECO:0000313" key="10">
    <source>
        <dbReference type="Proteomes" id="UP000623678"/>
    </source>
</evidence>
<feature type="binding site" evidence="7">
    <location>
        <position position="301"/>
    </location>
    <ligand>
        <name>3-phosphoshikimate</name>
        <dbReference type="ChEBI" id="CHEBI:145989"/>
    </ligand>
</feature>
<keyword evidence="3 7" id="KW-0028">Amino-acid biosynthesis</keyword>
<dbReference type="InterPro" id="IPR036968">
    <property type="entry name" value="Enolpyruvate_Tfrase_sf"/>
</dbReference>
<dbReference type="InterPro" id="IPR023193">
    <property type="entry name" value="EPSP_synthase_CS"/>
</dbReference>
<dbReference type="PANTHER" id="PTHR21090">
    <property type="entry name" value="AROM/DEHYDROQUINATE SYNTHASE"/>
    <property type="match status" value="1"/>
</dbReference>
<dbReference type="InterPro" id="IPR006264">
    <property type="entry name" value="EPSP_synthase"/>
</dbReference>
<keyword evidence="10" id="KW-1185">Reference proteome</keyword>
<feature type="binding site" evidence="7">
    <location>
        <position position="162"/>
    </location>
    <ligand>
        <name>3-phosphoshikimate</name>
        <dbReference type="ChEBI" id="CHEBI:145989"/>
    </ligand>
</feature>
<evidence type="ECO:0000259" key="8">
    <source>
        <dbReference type="Pfam" id="PF00275"/>
    </source>
</evidence>
<dbReference type="PANTHER" id="PTHR21090:SF5">
    <property type="entry name" value="PENTAFUNCTIONAL AROM POLYPEPTIDE"/>
    <property type="match status" value="1"/>
</dbReference>
<comment type="caution">
    <text evidence="9">The sequence shown here is derived from an EMBL/GenBank/DDBJ whole genome shotgun (WGS) entry which is preliminary data.</text>
</comment>
<feature type="binding site" evidence="7">
    <location>
        <position position="162"/>
    </location>
    <ligand>
        <name>phosphoenolpyruvate</name>
        <dbReference type="ChEBI" id="CHEBI:58702"/>
    </ligand>
</feature>
<feature type="binding site" evidence="7">
    <location>
        <position position="22"/>
    </location>
    <ligand>
        <name>phosphoenolpyruvate</name>
        <dbReference type="ChEBI" id="CHEBI:58702"/>
    </ligand>
</feature>
<comment type="pathway">
    <text evidence="1 7">Metabolic intermediate biosynthesis; chorismate biosynthesis; chorismate from D-erythrose 4-phosphate and phosphoenolpyruvate: step 6/7.</text>
</comment>
<feature type="binding site" evidence="7">
    <location>
        <position position="91"/>
    </location>
    <ligand>
        <name>phosphoenolpyruvate</name>
        <dbReference type="ChEBI" id="CHEBI:58702"/>
    </ligand>
</feature>
<dbReference type="SUPFAM" id="SSF55205">
    <property type="entry name" value="EPT/RTPC-like"/>
    <property type="match status" value="1"/>
</dbReference>
<dbReference type="GO" id="GO:0009423">
    <property type="term" value="P:chorismate biosynthetic process"/>
    <property type="evidence" value="ECO:0007669"/>
    <property type="project" value="UniProtKB-UniRule"/>
</dbReference>
<feature type="binding site" evidence="7">
    <location>
        <position position="27"/>
    </location>
    <ligand>
        <name>3-phosphoshikimate</name>
        <dbReference type="ChEBI" id="CHEBI:145989"/>
    </ligand>
</feature>
<evidence type="ECO:0000256" key="2">
    <source>
        <dbReference type="ARBA" id="ARBA00009948"/>
    </source>
</evidence>
<dbReference type="HAMAP" id="MF_00210">
    <property type="entry name" value="EPSP_synth"/>
    <property type="match status" value="1"/>
</dbReference>
<dbReference type="PROSITE" id="PS00885">
    <property type="entry name" value="EPSP_SYNTHASE_2"/>
    <property type="match status" value="1"/>
</dbReference>
<feature type="binding site" evidence="7">
    <location>
        <position position="160"/>
    </location>
    <ligand>
        <name>3-phosphoshikimate</name>
        <dbReference type="ChEBI" id="CHEBI:145989"/>
    </ligand>
</feature>
<dbReference type="RefSeq" id="WP_262394532.1">
    <property type="nucleotide sequence ID" value="NZ_JACRTD010000002.1"/>
</dbReference>
<gene>
    <name evidence="7 9" type="primary">aroA</name>
    <name evidence="9" type="ORF">H8705_03865</name>
</gene>
<comment type="subunit">
    <text evidence="7">Monomer.</text>
</comment>
<evidence type="ECO:0000256" key="3">
    <source>
        <dbReference type="ARBA" id="ARBA00022605"/>
    </source>
</evidence>
<dbReference type="CDD" id="cd01556">
    <property type="entry name" value="EPSP_synthase"/>
    <property type="match status" value="1"/>
</dbReference>
<keyword evidence="5 7" id="KW-0057">Aromatic amino acid biosynthesis</keyword>
<feature type="binding site" evidence="7">
    <location>
        <position position="188"/>
    </location>
    <ligand>
        <name>3-phosphoshikimate</name>
        <dbReference type="ChEBI" id="CHEBI:145989"/>
    </ligand>
</feature>
<dbReference type="EMBL" id="JACRTD010000002">
    <property type="protein sequence ID" value="MBC8584711.1"/>
    <property type="molecule type" value="Genomic_DNA"/>
</dbReference>
<feature type="domain" description="Enolpyruvate transferase" evidence="8">
    <location>
        <begin position="9"/>
        <end position="408"/>
    </location>
</feature>
<evidence type="ECO:0000256" key="5">
    <source>
        <dbReference type="ARBA" id="ARBA00023141"/>
    </source>
</evidence>